<evidence type="ECO:0000313" key="2">
    <source>
        <dbReference type="EMBL" id="PNX69739.1"/>
    </source>
</evidence>
<feature type="non-terminal residue" evidence="2">
    <location>
        <position position="1"/>
    </location>
</feature>
<accession>A0A2K3KTY7</accession>
<name>A0A2K3KTY7_TRIPR</name>
<protein>
    <submittedName>
        <fullName evidence="2">Uncharacterized protein</fullName>
    </submittedName>
</protein>
<dbReference type="Proteomes" id="UP000236291">
    <property type="component" value="Unassembled WGS sequence"/>
</dbReference>
<gene>
    <name evidence="2" type="ORF">L195_g064571</name>
</gene>
<sequence length="65" mass="6172">GLGWGSGVGSDDEMSEVDSGYIWSGDGSGDLGSGIDSGAICSGFGGFCGEGCFVGEVGLVTGISG</sequence>
<organism evidence="2 3">
    <name type="scientific">Trifolium pratense</name>
    <name type="common">Red clover</name>
    <dbReference type="NCBI Taxonomy" id="57577"/>
    <lineage>
        <taxon>Eukaryota</taxon>
        <taxon>Viridiplantae</taxon>
        <taxon>Streptophyta</taxon>
        <taxon>Embryophyta</taxon>
        <taxon>Tracheophyta</taxon>
        <taxon>Spermatophyta</taxon>
        <taxon>Magnoliopsida</taxon>
        <taxon>eudicotyledons</taxon>
        <taxon>Gunneridae</taxon>
        <taxon>Pentapetalae</taxon>
        <taxon>rosids</taxon>
        <taxon>fabids</taxon>
        <taxon>Fabales</taxon>
        <taxon>Fabaceae</taxon>
        <taxon>Papilionoideae</taxon>
        <taxon>50 kb inversion clade</taxon>
        <taxon>NPAAA clade</taxon>
        <taxon>Hologalegina</taxon>
        <taxon>IRL clade</taxon>
        <taxon>Trifolieae</taxon>
        <taxon>Trifolium</taxon>
    </lineage>
</organism>
<dbReference type="EMBL" id="ASHM01256622">
    <property type="protein sequence ID" value="PNX69739.1"/>
    <property type="molecule type" value="Genomic_DNA"/>
</dbReference>
<evidence type="ECO:0000256" key="1">
    <source>
        <dbReference type="SAM" id="MobiDB-lite"/>
    </source>
</evidence>
<comment type="caution">
    <text evidence="2">The sequence shown here is derived from an EMBL/GenBank/DDBJ whole genome shotgun (WGS) entry which is preliminary data.</text>
</comment>
<reference evidence="2 3" key="1">
    <citation type="journal article" date="2014" name="Am. J. Bot.">
        <title>Genome assembly and annotation for red clover (Trifolium pratense; Fabaceae).</title>
        <authorList>
            <person name="Istvanek J."/>
            <person name="Jaros M."/>
            <person name="Krenek A."/>
            <person name="Repkova J."/>
        </authorList>
    </citation>
    <scope>NUCLEOTIDE SEQUENCE [LARGE SCALE GENOMIC DNA]</scope>
    <source>
        <strain evidence="3">cv. Tatra</strain>
        <tissue evidence="2">Young leaves</tissue>
    </source>
</reference>
<feature type="region of interest" description="Disordered" evidence="1">
    <location>
        <begin position="1"/>
        <end position="21"/>
    </location>
</feature>
<proteinExistence type="predicted"/>
<reference evidence="2 3" key="2">
    <citation type="journal article" date="2017" name="Front. Plant Sci.">
        <title>Gene Classification and Mining of Molecular Markers Useful in Red Clover (Trifolium pratense) Breeding.</title>
        <authorList>
            <person name="Istvanek J."/>
            <person name="Dluhosova J."/>
            <person name="Dluhos P."/>
            <person name="Patkova L."/>
            <person name="Nedelnik J."/>
            <person name="Repkova J."/>
        </authorList>
    </citation>
    <scope>NUCLEOTIDE SEQUENCE [LARGE SCALE GENOMIC DNA]</scope>
    <source>
        <strain evidence="3">cv. Tatra</strain>
        <tissue evidence="2">Young leaves</tissue>
    </source>
</reference>
<evidence type="ECO:0000313" key="3">
    <source>
        <dbReference type="Proteomes" id="UP000236291"/>
    </source>
</evidence>
<dbReference type="AlphaFoldDB" id="A0A2K3KTY7"/>